<gene>
    <name evidence="2" type="ORF">ACFPTO_06945</name>
</gene>
<name>A0ABW0J6H8_9BURK</name>
<feature type="signal peptide" evidence="1">
    <location>
        <begin position="1"/>
        <end position="21"/>
    </location>
</feature>
<proteinExistence type="predicted"/>
<organism evidence="2 3">
    <name type="scientific">Paraburkholderia denitrificans</name>
    <dbReference type="NCBI Taxonomy" id="694025"/>
    <lineage>
        <taxon>Bacteria</taxon>
        <taxon>Pseudomonadati</taxon>
        <taxon>Pseudomonadota</taxon>
        <taxon>Betaproteobacteria</taxon>
        <taxon>Burkholderiales</taxon>
        <taxon>Burkholderiaceae</taxon>
        <taxon>Paraburkholderia</taxon>
    </lineage>
</organism>
<dbReference type="Proteomes" id="UP001596103">
    <property type="component" value="Unassembled WGS sequence"/>
</dbReference>
<dbReference type="EMBL" id="JBHSMP010000009">
    <property type="protein sequence ID" value="MFC5428541.1"/>
    <property type="molecule type" value="Genomic_DNA"/>
</dbReference>
<evidence type="ECO:0008006" key="4">
    <source>
        <dbReference type="Google" id="ProtNLM"/>
    </source>
</evidence>
<keyword evidence="3" id="KW-1185">Reference proteome</keyword>
<feature type="chain" id="PRO_5045574409" description="Lipoprotein" evidence="1">
    <location>
        <begin position="22"/>
        <end position="47"/>
    </location>
</feature>
<evidence type="ECO:0000313" key="2">
    <source>
        <dbReference type="EMBL" id="MFC5428541.1"/>
    </source>
</evidence>
<sequence length="47" mass="4770">MRRLLAIAAACSLAILCTACAGGSMPSSDASGITMYGTLDEGIVIRH</sequence>
<reference evidence="3" key="1">
    <citation type="journal article" date="2019" name="Int. J. Syst. Evol. Microbiol.">
        <title>The Global Catalogue of Microorganisms (GCM) 10K type strain sequencing project: providing services to taxonomists for standard genome sequencing and annotation.</title>
        <authorList>
            <consortium name="The Broad Institute Genomics Platform"/>
            <consortium name="The Broad Institute Genome Sequencing Center for Infectious Disease"/>
            <person name="Wu L."/>
            <person name="Ma J."/>
        </authorList>
    </citation>
    <scope>NUCLEOTIDE SEQUENCE [LARGE SCALE GENOMIC DNA]</scope>
    <source>
        <strain evidence="3">CCUG 56042</strain>
    </source>
</reference>
<keyword evidence="1" id="KW-0732">Signal</keyword>
<evidence type="ECO:0000256" key="1">
    <source>
        <dbReference type="SAM" id="SignalP"/>
    </source>
</evidence>
<accession>A0ABW0J6H8</accession>
<evidence type="ECO:0000313" key="3">
    <source>
        <dbReference type="Proteomes" id="UP001596103"/>
    </source>
</evidence>
<comment type="caution">
    <text evidence="2">The sequence shown here is derived from an EMBL/GenBank/DDBJ whole genome shotgun (WGS) entry which is preliminary data.</text>
</comment>
<dbReference type="RefSeq" id="WP_377710366.1">
    <property type="nucleotide sequence ID" value="NZ_JBHSMP010000009.1"/>
</dbReference>
<protein>
    <recommendedName>
        <fullName evidence="4">Lipoprotein</fullName>
    </recommendedName>
</protein>